<dbReference type="GO" id="GO:0050043">
    <property type="term" value="F:lactate racemase activity"/>
    <property type="evidence" value="ECO:0007669"/>
    <property type="project" value="InterPro"/>
</dbReference>
<accession>A0A4V2JS57</accession>
<dbReference type="PANTHER" id="PTHR33171:SF17">
    <property type="entry name" value="LARA-LIKE N-TERMINAL DOMAIN-CONTAINING PROTEIN"/>
    <property type="match status" value="1"/>
</dbReference>
<proteinExistence type="predicted"/>
<comment type="caution">
    <text evidence="3">The sequence shown here is derived from an EMBL/GenBank/DDBJ whole genome shotgun (WGS) entry which is preliminary data.</text>
</comment>
<dbReference type="AlphaFoldDB" id="A0A4V2JS57"/>
<feature type="domain" description="LarA-like N-terminal" evidence="2">
    <location>
        <begin position="51"/>
        <end position="217"/>
    </location>
</feature>
<dbReference type="Proteomes" id="UP000292373">
    <property type="component" value="Unassembled WGS sequence"/>
</dbReference>
<dbReference type="Pfam" id="PF09861">
    <property type="entry name" value="Lar_N"/>
    <property type="match status" value="1"/>
</dbReference>
<dbReference type="InterPro" id="IPR018657">
    <property type="entry name" value="LarA-like_N"/>
</dbReference>
<name>A0A4V2JS57_9ACTN</name>
<dbReference type="OrthoDB" id="9770545at2"/>
<evidence type="ECO:0000313" key="4">
    <source>
        <dbReference type="Proteomes" id="UP000292373"/>
    </source>
</evidence>
<protein>
    <submittedName>
        <fullName evidence="3">DUF2088 domain-containing protein</fullName>
    </submittedName>
</protein>
<keyword evidence="4" id="KW-1185">Reference proteome</keyword>
<reference evidence="3 4" key="1">
    <citation type="submission" date="2019-01" db="EMBL/GenBank/DDBJ databases">
        <title>Lactibacter flavus gen. nov., sp. nov., a novel bacterium of the family Propionibacteriaceae isolated from raw milk and dairy products.</title>
        <authorList>
            <person name="Huptas C."/>
            <person name="Wenning M."/>
            <person name="Breitenwieser F."/>
            <person name="Doll E."/>
            <person name="Von Neubeck M."/>
            <person name="Busse H.-J."/>
            <person name="Scherer S."/>
        </authorList>
    </citation>
    <scope>NUCLEOTIDE SEQUENCE [LARGE SCALE GENOMIC DNA]</scope>
    <source>
        <strain evidence="3 4">KCTC 33808</strain>
    </source>
</reference>
<sequence length="447" mass="48816">MTSRSRLAPTRHDPGGTVTTDVSPSRTLEAVTIGGPHQTVSDAELDAFVAEQFQRVDFDGKNVVLVVPDATRSCPLRLMVGTAHKYLIDRVASLTCVIALGTHSYMEPDEIDAWFGIGEGETLASVYPGMKVVNHEFLDPEKIVNIGTLTAAQIKELSNGSMEEDVVVEMNRYVVEADINLVIGPVFPHEVVGISGGNKYFIPGCSTHDAIDLSHWVGALIGVEDMIGSPGVTPVRKIINAGVDLIPNDKYALCIVVQSGTGELESATFGDSESSWADAADIAAESHVVYVDEPFTKVLAMMPTRYDDIWTAAKGCYKMQPAMADGGEVIIYAPHVTEVSEQHPEIYDIGYHSIPYFTKQWDRFSDVPKGVLAHSTHVRGAGDYDPETGVETNRIKVTLCTQIPEEVCRSVNLGHLPLDAVDVEEWKKDPSVYVQENAGEVLYRLRR</sequence>
<dbReference type="InterPro" id="IPR048068">
    <property type="entry name" value="LarA-like"/>
</dbReference>
<feature type="region of interest" description="Disordered" evidence="1">
    <location>
        <begin position="1"/>
        <end position="23"/>
    </location>
</feature>
<evidence type="ECO:0000259" key="2">
    <source>
        <dbReference type="Pfam" id="PF09861"/>
    </source>
</evidence>
<evidence type="ECO:0000256" key="1">
    <source>
        <dbReference type="SAM" id="MobiDB-lite"/>
    </source>
</evidence>
<evidence type="ECO:0000313" key="3">
    <source>
        <dbReference type="EMBL" id="TBT82522.1"/>
    </source>
</evidence>
<dbReference type="PANTHER" id="PTHR33171">
    <property type="entry name" value="LAR_N DOMAIN-CONTAINING PROTEIN"/>
    <property type="match status" value="1"/>
</dbReference>
<gene>
    <name evidence="3" type="ORF">ET989_14235</name>
</gene>
<dbReference type="Gene3D" id="3.40.50.11440">
    <property type="match status" value="1"/>
</dbReference>
<dbReference type="EMBL" id="SDMQ01000022">
    <property type="protein sequence ID" value="TBT82522.1"/>
    <property type="molecule type" value="Genomic_DNA"/>
</dbReference>
<dbReference type="Gene3D" id="3.90.226.30">
    <property type="match status" value="1"/>
</dbReference>
<dbReference type="InterPro" id="IPR043166">
    <property type="entry name" value="LarA-like_C"/>
</dbReference>
<organism evidence="3 4">
    <name type="scientific">Propioniciclava sinopodophylli</name>
    <dbReference type="NCBI Taxonomy" id="1837344"/>
    <lineage>
        <taxon>Bacteria</taxon>
        <taxon>Bacillati</taxon>
        <taxon>Actinomycetota</taxon>
        <taxon>Actinomycetes</taxon>
        <taxon>Propionibacteriales</taxon>
        <taxon>Propionibacteriaceae</taxon>
        <taxon>Propioniciclava</taxon>
    </lineage>
</organism>